<feature type="compositionally biased region" description="Acidic residues" evidence="17">
    <location>
        <begin position="68"/>
        <end position="85"/>
    </location>
</feature>
<evidence type="ECO:0000256" key="17">
    <source>
        <dbReference type="SAM" id="MobiDB-lite"/>
    </source>
</evidence>
<dbReference type="Proteomes" id="UP000694871">
    <property type="component" value="Unplaced"/>
</dbReference>
<feature type="compositionally biased region" description="Basic and acidic residues" evidence="17">
    <location>
        <begin position="1"/>
        <end position="11"/>
    </location>
</feature>
<dbReference type="InterPro" id="IPR000294">
    <property type="entry name" value="GLA_domain"/>
</dbReference>
<evidence type="ECO:0000256" key="3">
    <source>
        <dbReference type="ARBA" id="ARBA00004275"/>
    </source>
</evidence>
<keyword evidence="12 18" id="KW-0472">Membrane</keyword>
<comment type="similarity">
    <text evidence="4">Belongs to the ripply family.</text>
</comment>
<evidence type="ECO:0000256" key="13">
    <source>
        <dbReference type="ARBA" id="ARBA00023140"/>
    </source>
</evidence>
<accession>A0ABM1JSJ5</accession>
<comment type="similarity">
    <text evidence="5">Belongs to the Tango11 family.</text>
</comment>
<evidence type="ECO:0000256" key="16">
    <source>
        <dbReference type="SAM" id="Coils"/>
    </source>
</evidence>
<evidence type="ECO:0000256" key="4">
    <source>
        <dbReference type="ARBA" id="ARBA00006944"/>
    </source>
</evidence>
<keyword evidence="14" id="KW-1015">Disulfide bond</keyword>
<feature type="compositionally biased region" description="Polar residues" evidence="17">
    <location>
        <begin position="322"/>
        <end position="334"/>
    </location>
</feature>
<evidence type="ECO:0000256" key="14">
    <source>
        <dbReference type="ARBA" id="ARBA00023157"/>
    </source>
</evidence>
<dbReference type="PANTHER" id="PTHR16501:SF16">
    <property type="entry name" value="MITOCHONDRIAL FISSION FACTOR"/>
    <property type="match status" value="1"/>
</dbReference>
<evidence type="ECO:0000256" key="1">
    <source>
        <dbReference type="ARBA" id="ARBA00004123"/>
    </source>
</evidence>
<keyword evidence="6" id="KW-0217">Developmental protein</keyword>
<dbReference type="InterPro" id="IPR035972">
    <property type="entry name" value="GLA-like_dom_SF"/>
</dbReference>
<protein>
    <submittedName>
        <fullName evidence="21">Protein ripply1</fullName>
    </submittedName>
</protein>
<keyword evidence="7 18" id="KW-0812">Transmembrane</keyword>
<dbReference type="Pfam" id="PF00594">
    <property type="entry name" value="Gla"/>
    <property type="match status" value="1"/>
</dbReference>
<dbReference type="PROSITE" id="PS00011">
    <property type="entry name" value="GLA_1"/>
    <property type="match status" value="1"/>
</dbReference>
<keyword evidence="20" id="KW-1185">Reference proteome</keyword>
<keyword evidence="13" id="KW-0576">Peroxisome</keyword>
<keyword evidence="10 16" id="KW-0175">Coiled coil</keyword>
<feature type="region of interest" description="Disordered" evidence="17">
    <location>
        <begin position="278"/>
        <end position="338"/>
    </location>
</feature>
<feature type="region of interest" description="Disordered" evidence="17">
    <location>
        <begin position="1"/>
        <end position="36"/>
    </location>
</feature>
<organism evidence="20 21">
    <name type="scientific">Gekko japonicus</name>
    <name type="common">Schlegel's Japanese gecko</name>
    <dbReference type="NCBI Taxonomy" id="146911"/>
    <lineage>
        <taxon>Eukaryota</taxon>
        <taxon>Metazoa</taxon>
        <taxon>Chordata</taxon>
        <taxon>Craniata</taxon>
        <taxon>Vertebrata</taxon>
        <taxon>Euteleostomi</taxon>
        <taxon>Lepidosauria</taxon>
        <taxon>Squamata</taxon>
        <taxon>Bifurcata</taxon>
        <taxon>Gekkota</taxon>
        <taxon>Gekkonidae</taxon>
        <taxon>Gekkoninae</taxon>
        <taxon>Gekko</taxon>
    </lineage>
</organism>
<evidence type="ECO:0000256" key="12">
    <source>
        <dbReference type="ARBA" id="ARBA00023136"/>
    </source>
</evidence>
<keyword evidence="15" id="KW-0539">Nucleus</keyword>
<dbReference type="Pfam" id="PF05644">
    <property type="entry name" value="Miff"/>
    <property type="match status" value="2"/>
</dbReference>
<feature type="compositionally biased region" description="Basic residues" evidence="17">
    <location>
        <begin position="20"/>
        <end position="31"/>
    </location>
</feature>
<reference evidence="21" key="1">
    <citation type="submission" date="2025-08" db="UniProtKB">
        <authorList>
            <consortium name="RefSeq"/>
        </authorList>
    </citation>
    <scope>IDENTIFICATION</scope>
</reference>
<dbReference type="SMART" id="SM00069">
    <property type="entry name" value="GLA"/>
    <property type="match status" value="1"/>
</dbReference>
<dbReference type="InterPro" id="IPR028127">
    <property type="entry name" value="Ripply_fam"/>
</dbReference>
<dbReference type="PANTHER" id="PTHR16501">
    <property type="entry name" value="TRANSPORT AND GOLGI ORGANIZATION PROTEIN 11"/>
    <property type="match status" value="1"/>
</dbReference>
<evidence type="ECO:0000256" key="10">
    <source>
        <dbReference type="ARBA" id="ARBA00023054"/>
    </source>
</evidence>
<keyword evidence="9 18" id="KW-1133">Transmembrane helix</keyword>
<feature type="transmembrane region" description="Helical" evidence="18">
    <location>
        <begin position="701"/>
        <end position="719"/>
    </location>
</feature>
<evidence type="ECO:0000259" key="19">
    <source>
        <dbReference type="PROSITE" id="PS50998"/>
    </source>
</evidence>
<feature type="region of interest" description="Disordered" evidence="17">
    <location>
        <begin position="405"/>
        <end position="432"/>
    </location>
</feature>
<dbReference type="RefSeq" id="XP_015264432.1">
    <property type="nucleotide sequence ID" value="XM_015408946.1"/>
</dbReference>
<evidence type="ECO:0000256" key="8">
    <source>
        <dbReference type="ARBA" id="ARBA00022787"/>
    </source>
</evidence>
<evidence type="ECO:0000313" key="20">
    <source>
        <dbReference type="Proteomes" id="UP000694871"/>
    </source>
</evidence>
<feature type="transmembrane region" description="Helical" evidence="18">
    <location>
        <begin position="199"/>
        <end position="221"/>
    </location>
</feature>
<evidence type="ECO:0000256" key="15">
    <source>
        <dbReference type="ARBA" id="ARBA00023242"/>
    </source>
</evidence>
<feature type="domain" description="Gla" evidence="19">
    <location>
        <begin position="139"/>
        <end position="185"/>
    </location>
</feature>
<evidence type="ECO:0000256" key="7">
    <source>
        <dbReference type="ARBA" id="ARBA00022692"/>
    </source>
</evidence>
<dbReference type="InterPro" id="IPR008518">
    <property type="entry name" value="Mff/Tango-11"/>
</dbReference>
<evidence type="ECO:0000256" key="11">
    <source>
        <dbReference type="ARBA" id="ARBA00023128"/>
    </source>
</evidence>
<dbReference type="InterPro" id="IPR017857">
    <property type="entry name" value="Coagulation_fac-like_Gla_dom"/>
</dbReference>
<evidence type="ECO:0000256" key="5">
    <source>
        <dbReference type="ARBA" id="ARBA00009806"/>
    </source>
</evidence>
<dbReference type="Pfam" id="PF14998">
    <property type="entry name" value="Ripply"/>
    <property type="match status" value="1"/>
</dbReference>
<feature type="region of interest" description="Disordered" evidence="17">
    <location>
        <begin position="68"/>
        <end position="94"/>
    </location>
</feature>
<dbReference type="Gene3D" id="4.10.740.10">
    <property type="entry name" value="Coagulation Factor IX"/>
    <property type="match status" value="1"/>
</dbReference>
<proteinExistence type="inferred from homology"/>
<dbReference type="SUPFAM" id="SSF57630">
    <property type="entry name" value="GLA-domain"/>
    <property type="match status" value="1"/>
</dbReference>
<sequence length="721" mass="81033">MARIQDKEEGPLHYGGHGCPTHRRPPKKPGSRRAQLFWPKSRSFDYLYAEGEKLLENFPVQATISFYEDSEESGSDREEDEEEEDKEQRNDVSTSQGVGALAFGQNFIQGGLLFASSHLCLAAFLAAQNAHSVLKRFPRANGFLEEFRQGTIERECVEEICSYEEVKEVFENKEKTMEFWKGYAYSVKDPTEGTGRSDAMYVVVPLLGVALLIVIALFIIWRCQLQKATRHRPSYAQNRYLASRGGRSIPRVMVYREASHSQSEAHCQRDPGSRGACNGRWGLGSASHPESTLHPPDPSSSALMRLSSATPPPSYEEVTGHPENSSGEETSLSYSDPPPKYEEIVAAIPGPGNCCEGFPLLRYSFPRPLARLCVRKDSLRNIDPGHTEEGKRTVVENLQEALLSQAGGASGGGGTAAAAASQSRTSARQRLTSWTADERGSELLTELQGKKRMWPVWSVTDRADLDFTEAINKRMRVPNRLKVADDSSSRYPKRRPSEDFSSSFQMYVPDRLLPAETRDIAFRPVLVNQIRQHCLAVADPLLETSVPPTIYEEHPIPSLVSRPGSQKRKRMIHQGKARKERILSETSQLALCGVSQRREWLDTSLPPNPAPQFPPFPLEGRIFSLQNILQALRFLGHQLFQLFWKPGRAPISAPETSVILESSLEEIGTTEVLAMRKQLAKISGRLRSLEEQYMGWRQKELVIYSVLVSTCLLNMWLWMRR</sequence>
<evidence type="ECO:0000256" key="18">
    <source>
        <dbReference type="SAM" id="Phobius"/>
    </source>
</evidence>
<gene>
    <name evidence="21" type="primary">RIPPLY1</name>
</gene>
<comment type="subcellular location">
    <subcellularLocation>
        <location evidence="2">Mitochondrion outer membrane</location>
        <topology evidence="2">Single-pass type IV membrane protein</topology>
    </subcellularLocation>
    <subcellularLocation>
        <location evidence="1">Nucleus</location>
    </subcellularLocation>
    <subcellularLocation>
        <location evidence="3">Peroxisome</location>
    </subcellularLocation>
</comment>
<keyword evidence="11" id="KW-0496">Mitochondrion</keyword>
<dbReference type="InterPro" id="IPR039433">
    <property type="entry name" value="Mff-like_dom"/>
</dbReference>
<keyword evidence="8" id="KW-1000">Mitochondrion outer membrane</keyword>
<feature type="coiled-coil region" evidence="16">
    <location>
        <begin position="672"/>
        <end position="699"/>
    </location>
</feature>
<dbReference type="PRINTS" id="PR00001">
    <property type="entry name" value="GLABLOOD"/>
</dbReference>
<evidence type="ECO:0000256" key="2">
    <source>
        <dbReference type="ARBA" id="ARBA00004200"/>
    </source>
</evidence>
<dbReference type="PROSITE" id="PS50998">
    <property type="entry name" value="GLA_2"/>
    <property type="match status" value="1"/>
</dbReference>
<evidence type="ECO:0000256" key="9">
    <source>
        <dbReference type="ARBA" id="ARBA00022989"/>
    </source>
</evidence>
<name>A0ABM1JSJ5_GEKJA</name>
<evidence type="ECO:0000313" key="21">
    <source>
        <dbReference type="RefSeq" id="XP_015264432.1"/>
    </source>
</evidence>
<evidence type="ECO:0000256" key="6">
    <source>
        <dbReference type="ARBA" id="ARBA00022473"/>
    </source>
</evidence>
<dbReference type="GeneID" id="107108509"/>
<feature type="compositionally biased region" description="Low complexity" evidence="17">
    <location>
        <begin position="416"/>
        <end position="432"/>
    </location>
</feature>